<dbReference type="InterPro" id="IPR029033">
    <property type="entry name" value="His_PPase_superfam"/>
</dbReference>
<dbReference type="AlphaFoldDB" id="A0A7S2VAL3"/>
<reference evidence="1" key="1">
    <citation type="submission" date="2021-01" db="EMBL/GenBank/DDBJ databases">
        <authorList>
            <person name="Corre E."/>
            <person name="Pelletier E."/>
            <person name="Niang G."/>
            <person name="Scheremetjew M."/>
            <person name="Finn R."/>
            <person name="Kale V."/>
            <person name="Holt S."/>
            <person name="Cochrane G."/>
            <person name="Meng A."/>
            <person name="Brown T."/>
            <person name="Cohen L."/>
        </authorList>
    </citation>
    <scope>NUCLEOTIDE SEQUENCE</scope>
    <source>
        <strain evidence="1">CCMP125</strain>
    </source>
</reference>
<sequence>MVRFDESMTEKDELWNERQRETLVNIESRAASFLRKVCRLQENSIVVVSHGVFLEVLLHKFDPQALAGNRRVHNCDAFYSECVSSASGAFLRLQNSRLM</sequence>
<proteinExistence type="predicted"/>
<evidence type="ECO:0000313" key="1">
    <source>
        <dbReference type="EMBL" id="CAD9945604.1"/>
    </source>
</evidence>
<dbReference type="EMBL" id="HBHT01004289">
    <property type="protein sequence ID" value="CAD9945604.1"/>
    <property type="molecule type" value="Transcribed_RNA"/>
</dbReference>
<dbReference type="Pfam" id="PF00300">
    <property type="entry name" value="His_Phos_1"/>
    <property type="match status" value="1"/>
</dbReference>
<dbReference type="InterPro" id="IPR013078">
    <property type="entry name" value="His_Pase_superF_clade-1"/>
</dbReference>
<evidence type="ECO:0008006" key="2">
    <source>
        <dbReference type="Google" id="ProtNLM"/>
    </source>
</evidence>
<gene>
    <name evidence="1" type="ORF">APAL1065_LOCUS2862</name>
</gene>
<accession>A0A7S2VAL3</accession>
<name>A0A7S2VAL3_9STRA</name>
<dbReference type="SUPFAM" id="SSF53254">
    <property type="entry name" value="Phosphoglycerate mutase-like"/>
    <property type="match status" value="1"/>
</dbReference>
<protein>
    <recommendedName>
        <fullName evidence="2">Phosphoglycerate mutase (2,3-diphosphoglycerate-dependent)</fullName>
    </recommendedName>
</protein>
<organism evidence="1">
    <name type="scientific">Entomoneis paludosa</name>
    <dbReference type="NCBI Taxonomy" id="265537"/>
    <lineage>
        <taxon>Eukaryota</taxon>
        <taxon>Sar</taxon>
        <taxon>Stramenopiles</taxon>
        <taxon>Ochrophyta</taxon>
        <taxon>Bacillariophyta</taxon>
        <taxon>Bacillariophyceae</taxon>
        <taxon>Bacillariophycidae</taxon>
        <taxon>Entomoneidaceae</taxon>
        <taxon>Entomoneis</taxon>
    </lineage>
</organism>
<dbReference type="Gene3D" id="3.40.50.1240">
    <property type="entry name" value="Phosphoglycerate mutase-like"/>
    <property type="match status" value="1"/>
</dbReference>